<feature type="region of interest" description="Disordered" evidence="1">
    <location>
        <begin position="967"/>
        <end position="986"/>
    </location>
</feature>
<gene>
    <name evidence="2" type="ORF">CUR178_08261</name>
</gene>
<dbReference type="RefSeq" id="XP_067694811.1">
    <property type="nucleotide sequence ID" value="XM_067839890.1"/>
</dbReference>
<feature type="region of interest" description="Disordered" evidence="1">
    <location>
        <begin position="691"/>
        <end position="719"/>
    </location>
</feature>
<dbReference type="OrthoDB" id="267412at2759"/>
<dbReference type="GeneID" id="94175400"/>
<dbReference type="Proteomes" id="UP000674179">
    <property type="component" value="Chromosome 12"/>
</dbReference>
<feature type="compositionally biased region" description="Low complexity" evidence="1">
    <location>
        <begin position="697"/>
        <end position="715"/>
    </location>
</feature>
<feature type="region of interest" description="Disordered" evidence="1">
    <location>
        <begin position="90"/>
        <end position="113"/>
    </location>
</feature>
<dbReference type="KEGG" id="lenr:94175400"/>
<dbReference type="EMBL" id="JAFHKP010000012">
    <property type="protein sequence ID" value="KAG5483594.1"/>
    <property type="molecule type" value="Genomic_DNA"/>
</dbReference>
<evidence type="ECO:0000313" key="2">
    <source>
        <dbReference type="EMBL" id="KAG5483594.1"/>
    </source>
</evidence>
<feature type="region of interest" description="Disordered" evidence="1">
    <location>
        <begin position="882"/>
        <end position="910"/>
    </location>
</feature>
<proteinExistence type="predicted"/>
<feature type="compositionally biased region" description="Polar residues" evidence="1">
    <location>
        <begin position="890"/>
        <end position="902"/>
    </location>
</feature>
<name>A0A836H2I2_LEIEN</name>
<reference evidence="2 3" key="1">
    <citation type="submission" date="2021-02" db="EMBL/GenBank/DDBJ databases">
        <title>Leishmania (Mundinia) enrietti genome sequencing and assembly.</title>
        <authorList>
            <person name="Almutairi H."/>
            <person name="Gatherer D."/>
        </authorList>
    </citation>
    <scope>NUCLEOTIDE SEQUENCE [LARGE SCALE GENOMIC DNA]</scope>
    <source>
        <strain evidence="2">CUR178</strain>
    </source>
</reference>
<accession>A0A836H2I2</accession>
<organism evidence="2 3">
    <name type="scientific">Leishmania enriettii</name>
    <dbReference type="NCBI Taxonomy" id="5663"/>
    <lineage>
        <taxon>Eukaryota</taxon>
        <taxon>Discoba</taxon>
        <taxon>Euglenozoa</taxon>
        <taxon>Kinetoplastea</taxon>
        <taxon>Metakinetoplastina</taxon>
        <taxon>Trypanosomatida</taxon>
        <taxon>Trypanosomatidae</taxon>
        <taxon>Leishmaniinae</taxon>
        <taxon>Leishmania</taxon>
    </lineage>
</organism>
<keyword evidence="3" id="KW-1185">Reference proteome</keyword>
<evidence type="ECO:0000313" key="3">
    <source>
        <dbReference type="Proteomes" id="UP000674179"/>
    </source>
</evidence>
<comment type="caution">
    <text evidence="2">The sequence shown here is derived from an EMBL/GenBank/DDBJ whole genome shotgun (WGS) entry which is preliminary data.</text>
</comment>
<feature type="compositionally biased region" description="Polar residues" evidence="1">
    <location>
        <begin position="90"/>
        <end position="109"/>
    </location>
</feature>
<protein>
    <submittedName>
        <fullName evidence="2">Uncharacterized protein</fullName>
    </submittedName>
</protein>
<sequence length="1292" mass="136754">MHNGSVPASSEVLVSYAAWRTEAERIARLARSIPHDKRLCAAVTAVMNESSIGTSIGADVRQSKPPELLSMSAAAATAAAPSFLQRMLHSTPTSSTKSLATSPAASTPGAQGACLSRDDEAASLLQLLALAEMPSTRVTAALVSSSSADRRRSFAEVLEAVSASIASSHDDKGSEGDPGDNVAAPSFSLISCSHAILPRRETVAASHSAAAAPHTASRVSAGAGQSLLVSGDVEDDFDILCARLRHRAVVRSGNECTISPLTHSAPSPTTESSSCAPVGHAGLGAARAALDAADALLLRLRRQYRLTTAPNGRLAEAQTLLLRAAVCREAQLYAGSIMNAVSRRFNAKKEQSGQLHVPGPWRRCPSSASSALLVAATQGWAALTAAESREPLTSAIRKELACFTQSRQHPERCTSAAHDKGTGGYGTRGAVERTLSSVSASPQFTEALTRWQQVVAEQQRSLRMEEVHDYLAAAQLYLAAAAEEQQLGGGGRGGGDARQRDALCCESPLMLATHGVTQVLRACGLLLSDTLLEKEVPYPPNVVKEMVIAAAAEAVPTSDAVADKLERSRGDDESACRPTSHPLALPPLLARGGPHATRVWMLLAQLATFLERTALQLPWHTNDTATRNIMSTLPAEHGMSNGSSTTQLLWELSAAVLLHRPLDALQAVHNVLLHASLSTAEPPKVQSLRDLFSNYTSPPSARPSSQPSSAAPSASNTWVTQVQTQPGTFPLCLLSLRRAIAAAVRAHHYAEALLDVEVGLHLLRREVDRLDPVRGGGHEVEPNEAVSKAMSTSNIAVADAGGTDYRRLVCWPKAETATPAQRLGTVSEPTTKTVASAVTYLSDGVVLTMQRVLLLLVTSPMASGEAVERLQQRQCGNGLWWRPEAKGRHTSPSASRNSNPLSHQERSDNDPLECAGDVVRCVAVSLMSALDTLDTLTAHLQLLERHLMVPQSSIERPCAASSTARNAKCSAASATRTSPPHAEWRERFDPPASEEVRLLPSFPGREHQLEHVVSTAFKAAEADLPLSDASTLAAHGTERVAAVTASSNTVLGAKVLTEHLPSSAAESGASLQGSSRAVCTLTSSVRYQRLKMAYRSRLSSQFGGTESLVTPAGPGGDASSEVACSAADFHSDTARVAGVQPEAKAEAHTSDKREEGMRFGTQSAALVELAQVVRELWMMVGVLTLPLRAASTCTTPPTVASAPLESAYPAAVEQWFEEGVTTASTASTPMCKAWSASESGISYSAARLALSSVEPRMERCLRVLGDRDRTVLALLRRLQAELLFPRVCRSLA</sequence>
<evidence type="ECO:0000256" key="1">
    <source>
        <dbReference type="SAM" id="MobiDB-lite"/>
    </source>
</evidence>